<dbReference type="InterPro" id="IPR036259">
    <property type="entry name" value="MFS_trans_sf"/>
</dbReference>
<dbReference type="Gene3D" id="1.20.1720.10">
    <property type="entry name" value="Multidrug resistance protein D"/>
    <property type="match status" value="1"/>
</dbReference>
<feature type="transmembrane region" description="Helical" evidence="5">
    <location>
        <begin position="146"/>
        <end position="170"/>
    </location>
</feature>
<dbReference type="InterPro" id="IPR020846">
    <property type="entry name" value="MFS_dom"/>
</dbReference>
<feature type="transmembrane region" description="Helical" evidence="5">
    <location>
        <begin position="113"/>
        <end position="134"/>
    </location>
</feature>
<gene>
    <name evidence="7" type="ordered locus">Fraau_1105</name>
</gene>
<dbReference type="PANTHER" id="PTHR42718">
    <property type="entry name" value="MAJOR FACILITATOR SUPERFAMILY MULTIDRUG TRANSPORTER MFSC"/>
    <property type="match status" value="1"/>
</dbReference>
<organism evidence="7 8">
    <name type="scientific">Frateuria aurantia (strain ATCC 33424 / DSM 6220 / KCTC 2777 / LMG 1558 / NBRC 3245 / NCIMB 13370)</name>
    <name type="common">Acetobacter aurantius</name>
    <dbReference type="NCBI Taxonomy" id="767434"/>
    <lineage>
        <taxon>Bacteria</taxon>
        <taxon>Pseudomonadati</taxon>
        <taxon>Pseudomonadota</taxon>
        <taxon>Gammaproteobacteria</taxon>
        <taxon>Lysobacterales</taxon>
        <taxon>Rhodanobacteraceae</taxon>
        <taxon>Frateuria</taxon>
    </lineage>
</organism>
<dbReference type="HOGENOM" id="CLU_000960_28_2_6"/>
<dbReference type="OrthoDB" id="9807274at2"/>
<feature type="domain" description="Major facilitator superfamily (MFS) profile" evidence="6">
    <location>
        <begin position="22"/>
        <end position="464"/>
    </location>
</feature>
<feature type="transmembrane region" description="Helical" evidence="5">
    <location>
        <begin position="283"/>
        <end position="304"/>
    </location>
</feature>
<feature type="transmembrane region" description="Helical" evidence="5">
    <location>
        <begin position="176"/>
        <end position="197"/>
    </location>
</feature>
<dbReference type="PROSITE" id="PS50850">
    <property type="entry name" value="MFS"/>
    <property type="match status" value="1"/>
</dbReference>
<dbReference type="GO" id="GO:0016020">
    <property type="term" value="C:membrane"/>
    <property type="evidence" value="ECO:0007669"/>
    <property type="project" value="UniProtKB-SubCell"/>
</dbReference>
<dbReference type="Proteomes" id="UP000005234">
    <property type="component" value="Chromosome"/>
</dbReference>
<evidence type="ECO:0000259" key="6">
    <source>
        <dbReference type="PROSITE" id="PS50850"/>
    </source>
</evidence>
<protein>
    <submittedName>
        <fullName evidence="7">Arabinose efflux permease family protein</fullName>
    </submittedName>
</protein>
<dbReference type="InterPro" id="IPR011701">
    <property type="entry name" value="MFS"/>
</dbReference>
<feature type="transmembrane region" description="Helical" evidence="5">
    <location>
        <begin position="12"/>
        <end position="33"/>
    </location>
</feature>
<evidence type="ECO:0000256" key="4">
    <source>
        <dbReference type="ARBA" id="ARBA00023136"/>
    </source>
</evidence>
<dbReference type="STRING" id="767434.Fraau_1105"/>
<reference evidence="7" key="1">
    <citation type="submission" date="2012-02" db="EMBL/GenBank/DDBJ databases">
        <title>The complete genome of Frateuria aurantia DSM 6220.</title>
        <authorList>
            <consortium name="US DOE Joint Genome Institute (JGI-PGF)"/>
            <person name="Lucas S."/>
            <person name="Copeland A."/>
            <person name="Lapidus A."/>
            <person name="Glavina del Rio T."/>
            <person name="Dalin E."/>
            <person name="Tice H."/>
            <person name="Bruce D."/>
            <person name="Goodwin L."/>
            <person name="Pitluck S."/>
            <person name="Peters L."/>
            <person name="Ovchinnikova G."/>
            <person name="Teshima H."/>
            <person name="Kyrpides N."/>
            <person name="Mavromatis K."/>
            <person name="Ivanova N."/>
            <person name="Brettin T."/>
            <person name="Detter J.C."/>
            <person name="Han C."/>
            <person name="Larimer F."/>
            <person name="Land M."/>
            <person name="Hauser L."/>
            <person name="Markowitz V."/>
            <person name="Cheng J.-F."/>
            <person name="Hugenholtz P."/>
            <person name="Woyke T."/>
            <person name="Wu D."/>
            <person name="Brambilla E."/>
            <person name="Klenk H.-P."/>
            <person name="Eisen J.A."/>
        </authorList>
    </citation>
    <scope>NUCLEOTIDE SEQUENCE</scope>
    <source>
        <strain evidence="7">DSM 6220</strain>
    </source>
</reference>
<sequence length="475" mass="49565">MRLQQQPAQGPATEAATLSPVGLGVLVACQILPQIDFSIVNVALDPIGRSLGSAANGLVLVVAFYALAFATLLAAGGRLGDRYGRKRLLLAGIAGFGLASGLCGLAGSLPMMLFGRLLQGACGALLMPQILATIHASLHGPRHRRAVGIYTAIGGLSVAIGQILGGWLVSADLFGLGWRLGFFVNLPICAAALILALRNVPDSRGAELRSLDFRGMGLFAAFLLCLLLPVALGGAWPAMHWLLLGLVPAGLALWRVESALEARGERPLMPPSLFRVPGAPVGFLAQGAVTFCYSGFLFVTALCLQRHIGFSPRQSGDSFGSLGLMFFLGSMIGKRQDNGQAFVLGAIITVAGLAGCSGCLYAYGRDLHLWQMMLGTGLVGLGNAFMLTSAYRIILSNIGVQHAGEASAAVSTMQQGCYALGTAVAATLYGRMLGQGYPVAFMATMGALSLILLVVSALVWQRQRAVRPPLDPMAC</sequence>
<keyword evidence="4 5" id="KW-0472">Membrane</keyword>
<comment type="subcellular location">
    <subcellularLocation>
        <location evidence="1">Membrane</location>
        <topology evidence="1">Multi-pass membrane protein</topology>
    </subcellularLocation>
</comment>
<dbReference type="SUPFAM" id="SSF103473">
    <property type="entry name" value="MFS general substrate transporter"/>
    <property type="match status" value="1"/>
</dbReference>
<evidence type="ECO:0000256" key="3">
    <source>
        <dbReference type="ARBA" id="ARBA00022989"/>
    </source>
</evidence>
<feature type="transmembrane region" description="Helical" evidence="5">
    <location>
        <begin position="88"/>
        <end position="107"/>
    </location>
</feature>
<dbReference type="CDD" id="cd17321">
    <property type="entry name" value="MFS_MMR_MDR_like"/>
    <property type="match status" value="1"/>
</dbReference>
<dbReference type="eggNOG" id="COG0477">
    <property type="taxonomic scope" value="Bacteria"/>
</dbReference>
<feature type="transmembrane region" description="Helical" evidence="5">
    <location>
        <begin position="416"/>
        <end position="433"/>
    </location>
</feature>
<dbReference type="Pfam" id="PF07690">
    <property type="entry name" value="MFS_1"/>
    <property type="match status" value="1"/>
</dbReference>
<feature type="transmembrane region" description="Helical" evidence="5">
    <location>
        <begin position="369"/>
        <end position="395"/>
    </location>
</feature>
<evidence type="ECO:0000256" key="2">
    <source>
        <dbReference type="ARBA" id="ARBA00022692"/>
    </source>
</evidence>
<feature type="transmembrane region" description="Helical" evidence="5">
    <location>
        <begin position="53"/>
        <end position="76"/>
    </location>
</feature>
<keyword evidence="8" id="KW-1185">Reference proteome</keyword>
<dbReference type="EMBL" id="CP003350">
    <property type="protein sequence ID" value="AFC85565.1"/>
    <property type="molecule type" value="Genomic_DNA"/>
</dbReference>
<evidence type="ECO:0000313" key="8">
    <source>
        <dbReference type="Proteomes" id="UP000005234"/>
    </source>
</evidence>
<feature type="transmembrane region" description="Helical" evidence="5">
    <location>
        <begin position="439"/>
        <end position="460"/>
    </location>
</feature>
<accession>H8L3X1</accession>
<dbReference type="PROSITE" id="PS51257">
    <property type="entry name" value="PROKAR_LIPOPROTEIN"/>
    <property type="match status" value="1"/>
</dbReference>
<dbReference type="AlphaFoldDB" id="H8L3X1"/>
<feature type="transmembrane region" description="Helical" evidence="5">
    <location>
        <begin position="341"/>
        <end position="363"/>
    </location>
</feature>
<keyword evidence="3 5" id="KW-1133">Transmembrane helix</keyword>
<dbReference type="KEGG" id="fau:Fraau_1105"/>
<evidence type="ECO:0000256" key="1">
    <source>
        <dbReference type="ARBA" id="ARBA00004141"/>
    </source>
</evidence>
<evidence type="ECO:0000256" key="5">
    <source>
        <dbReference type="SAM" id="Phobius"/>
    </source>
</evidence>
<evidence type="ECO:0000313" key="7">
    <source>
        <dbReference type="EMBL" id="AFC85565.1"/>
    </source>
</evidence>
<name>H8L3X1_FRAAD</name>
<keyword evidence="2 5" id="KW-0812">Transmembrane</keyword>
<proteinExistence type="predicted"/>
<dbReference type="GO" id="GO:0022857">
    <property type="term" value="F:transmembrane transporter activity"/>
    <property type="evidence" value="ECO:0007669"/>
    <property type="project" value="InterPro"/>
</dbReference>
<dbReference type="PANTHER" id="PTHR42718:SF39">
    <property type="entry name" value="ACTINORHODIN TRANSPORTER-RELATED"/>
    <property type="match status" value="1"/>
</dbReference>
<dbReference type="Gene3D" id="1.20.1250.20">
    <property type="entry name" value="MFS general substrate transporter like domains"/>
    <property type="match status" value="1"/>
</dbReference>
<feature type="transmembrane region" description="Helical" evidence="5">
    <location>
        <begin position="218"/>
        <end position="239"/>
    </location>
</feature>